<gene>
    <name evidence="2" type="ORF">AVDCRST_MAG19-4148</name>
</gene>
<keyword evidence="1" id="KW-0472">Membrane</keyword>
<protein>
    <submittedName>
        <fullName evidence="2">Uncharacterized protein</fullName>
    </submittedName>
</protein>
<feature type="transmembrane region" description="Helical" evidence="1">
    <location>
        <begin position="122"/>
        <end position="140"/>
    </location>
</feature>
<sequence>MKWSRLLWLYPSEWRQRYGAEFLAMVEETPATPRAALDVVRGAADAHLRPQLPAEGGKRFPVARAWLRNAAVAFAVQMSLFWVWSFAALLAGWSLGRLAVGNLVLVETRVERGVSASSEANLVVFVAVAVLAATGGTIACERRGRRAAG</sequence>
<proteinExistence type="predicted"/>
<dbReference type="AlphaFoldDB" id="A0A6J4VM82"/>
<keyword evidence="1" id="KW-0812">Transmembrane</keyword>
<feature type="transmembrane region" description="Helical" evidence="1">
    <location>
        <begin position="70"/>
        <end position="95"/>
    </location>
</feature>
<name>A0A6J4VM82_9BACT</name>
<evidence type="ECO:0000256" key="1">
    <source>
        <dbReference type="SAM" id="Phobius"/>
    </source>
</evidence>
<evidence type="ECO:0000313" key="2">
    <source>
        <dbReference type="EMBL" id="CAA9582115.1"/>
    </source>
</evidence>
<organism evidence="2">
    <name type="scientific">uncultured Thermomicrobiales bacterium</name>
    <dbReference type="NCBI Taxonomy" id="1645740"/>
    <lineage>
        <taxon>Bacteria</taxon>
        <taxon>Pseudomonadati</taxon>
        <taxon>Thermomicrobiota</taxon>
        <taxon>Thermomicrobia</taxon>
        <taxon>Thermomicrobiales</taxon>
        <taxon>environmental samples</taxon>
    </lineage>
</organism>
<reference evidence="2" key="1">
    <citation type="submission" date="2020-02" db="EMBL/GenBank/DDBJ databases">
        <authorList>
            <person name="Meier V. D."/>
        </authorList>
    </citation>
    <scope>NUCLEOTIDE SEQUENCE</scope>
    <source>
        <strain evidence="2">AVDCRST_MAG19</strain>
    </source>
</reference>
<accession>A0A6J4VM82</accession>
<keyword evidence="1" id="KW-1133">Transmembrane helix</keyword>
<dbReference type="EMBL" id="CADCWL010000232">
    <property type="protein sequence ID" value="CAA9582115.1"/>
    <property type="molecule type" value="Genomic_DNA"/>
</dbReference>